<dbReference type="Pfam" id="PF13174">
    <property type="entry name" value="TPR_6"/>
    <property type="match status" value="1"/>
</dbReference>
<accession>A0ABP9KSS0</accession>
<dbReference type="EMBL" id="BAABHW010000001">
    <property type="protein sequence ID" value="GAA5065073.1"/>
    <property type="molecule type" value="Genomic_DNA"/>
</dbReference>
<keyword evidence="1" id="KW-0131">Cell cycle</keyword>
<dbReference type="Gene3D" id="1.25.40.10">
    <property type="entry name" value="Tetratricopeptide repeat domain"/>
    <property type="match status" value="1"/>
</dbReference>
<dbReference type="InterPro" id="IPR014162">
    <property type="entry name" value="CpoB_C"/>
</dbReference>
<keyword evidence="1" id="KW-0574">Periplasm</keyword>
<feature type="chain" id="PRO_5044938376" description="Cell division coordinator CpoB" evidence="1">
    <location>
        <begin position="20"/>
        <end position="279"/>
    </location>
</feature>
<dbReference type="InterPro" id="IPR019734">
    <property type="entry name" value="TPR_rpt"/>
</dbReference>
<keyword evidence="1" id="KW-0132">Cell division</keyword>
<comment type="similarity">
    <text evidence="1">Belongs to the CpoB family.</text>
</comment>
<dbReference type="InterPro" id="IPR011990">
    <property type="entry name" value="TPR-like_helical_dom_sf"/>
</dbReference>
<proteinExistence type="inferred from homology"/>
<feature type="signal peptide" evidence="1">
    <location>
        <begin position="1"/>
        <end position="19"/>
    </location>
</feature>
<keyword evidence="1" id="KW-0732">Signal</keyword>
<gene>
    <name evidence="2" type="primary">ybgF</name>
    <name evidence="1" type="synonym">cpoB</name>
    <name evidence="2" type="ORF">GCM10023209_02250</name>
</gene>
<feature type="coiled-coil region" evidence="1">
    <location>
        <begin position="27"/>
        <end position="87"/>
    </location>
</feature>
<evidence type="ECO:0000313" key="3">
    <source>
        <dbReference type="Proteomes" id="UP001499910"/>
    </source>
</evidence>
<organism evidence="2 3">
    <name type="scientific">[Roseibacterium] beibuensis</name>
    <dbReference type="NCBI Taxonomy" id="1193142"/>
    <lineage>
        <taxon>Bacteria</taxon>
        <taxon>Pseudomonadati</taxon>
        <taxon>Pseudomonadota</taxon>
        <taxon>Alphaproteobacteria</taxon>
        <taxon>Rhodobacterales</taxon>
        <taxon>Roseobacteraceae</taxon>
        <taxon>Roseicyclus</taxon>
    </lineage>
</organism>
<dbReference type="HAMAP" id="MF_02066">
    <property type="entry name" value="CpoB"/>
    <property type="match status" value="1"/>
</dbReference>
<sequence precursor="true">MRRALIAATLLAFTLPVQAPAQSAETLADIRQELSVLYVELQRLGRELNTTGGATGSGGSGPALARMDAIEAELRRLTSLTEELELRINRVVTDGTNRVGDLEFRLCELEPDCDIGSLGDTPNLGGVEVPTTGGTLPATGGGGTGGGAGPQLAVAEQDDFDRARAAFDAGNYAEAAQAFEAFTQTYPGGPLSSEAHFLRGEAEAAQGSWNRAARAYLDSFTAAPDGERAPAALTSLGISLGRLGQVEEACVTLGEVAVRYPGSPAVSEAQSEMSRLGCS</sequence>
<name>A0ABP9KSS0_9RHOB</name>
<dbReference type="NCBIfam" id="TIGR02795">
    <property type="entry name" value="tol_pal_ybgF"/>
    <property type="match status" value="1"/>
</dbReference>
<dbReference type="RefSeq" id="WP_259547144.1">
    <property type="nucleotide sequence ID" value="NZ_BAABHW010000001.1"/>
</dbReference>
<protein>
    <recommendedName>
        <fullName evidence="1">Cell division coordinator CpoB</fullName>
    </recommendedName>
</protein>
<dbReference type="SUPFAM" id="SSF48452">
    <property type="entry name" value="TPR-like"/>
    <property type="match status" value="1"/>
</dbReference>
<dbReference type="InterPro" id="IPR034706">
    <property type="entry name" value="CpoB"/>
</dbReference>
<dbReference type="Pfam" id="PF13432">
    <property type="entry name" value="TPR_16"/>
    <property type="match status" value="1"/>
</dbReference>
<comment type="subcellular location">
    <subcellularLocation>
        <location evidence="1">Periplasm</location>
    </subcellularLocation>
</comment>
<keyword evidence="3" id="KW-1185">Reference proteome</keyword>
<keyword evidence="1" id="KW-0175">Coiled coil</keyword>
<evidence type="ECO:0000256" key="1">
    <source>
        <dbReference type="HAMAP-Rule" id="MF_02066"/>
    </source>
</evidence>
<dbReference type="Proteomes" id="UP001499910">
    <property type="component" value="Unassembled WGS sequence"/>
</dbReference>
<comment type="caution">
    <text evidence="2">The sequence shown here is derived from an EMBL/GenBank/DDBJ whole genome shotgun (WGS) entry which is preliminary data.</text>
</comment>
<evidence type="ECO:0000313" key="2">
    <source>
        <dbReference type="EMBL" id="GAA5065073.1"/>
    </source>
</evidence>
<reference evidence="3" key="1">
    <citation type="journal article" date="2019" name="Int. J. Syst. Evol. Microbiol.">
        <title>The Global Catalogue of Microorganisms (GCM) 10K type strain sequencing project: providing services to taxonomists for standard genome sequencing and annotation.</title>
        <authorList>
            <consortium name="The Broad Institute Genomics Platform"/>
            <consortium name="The Broad Institute Genome Sequencing Center for Infectious Disease"/>
            <person name="Wu L."/>
            <person name="Ma J."/>
        </authorList>
    </citation>
    <scope>NUCLEOTIDE SEQUENCE [LARGE SCALE GENOMIC DNA]</scope>
    <source>
        <strain evidence="3">JCM 18015</strain>
    </source>
</reference>
<comment type="function">
    <text evidence="1">Mediates coordination of peptidoglycan synthesis and outer membrane constriction during cell division.</text>
</comment>